<dbReference type="CDD" id="cd00055">
    <property type="entry name" value="EGF_Lam"/>
    <property type="match status" value="6"/>
</dbReference>
<dbReference type="Pfam" id="PF00053">
    <property type="entry name" value="EGF_laminin"/>
    <property type="match status" value="5"/>
</dbReference>
<feature type="disulfide bond" evidence="12">
    <location>
        <begin position="154"/>
        <end position="163"/>
    </location>
</feature>
<proteinExistence type="predicted"/>
<evidence type="ECO:0000256" key="9">
    <source>
        <dbReference type="ARBA" id="ARBA00023157"/>
    </source>
</evidence>
<dbReference type="FunFam" id="2.170.300.10:FF:000001">
    <property type="entry name" value="Laminin subunit beta-1"/>
    <property type="match status" value="1"/>
</dbReference>
<keyword evidence="6" id="KW-0084">Basement membrane</keyword>
<keyword evidence="3" id="KW-0272">Extracellular matrix</keyword>
<accession>A0A8J7P2S9</accession>
<dbReference type="GO" id="GO:0034446">
    <property type="term" value="P:substrate adhesion-dependent cell spreading"/>
    <property type="evidence" value="ECO:0007669"/>
    <property type="project" value="TreeGrafter"/>
</dbReference>
<evidence type="ECO:0000256" key="7">
    <source>
        <dbReference type="ARBA" id="ARBA00022889"/>
    </source>
</evidence>
<dbReference type="Gene3D" id="2.170.300.10">
    <property type="entry name" value="Tie2 ligand-binding domain superfamily"/>
    <property type="match status" value="1"/>
</dbReference>
<keyword evidence="2" id="KW-0964">Secreted</keyword>
<dbReference type="PRINTS" id="PR00011">
    <property type="entry name" value="EGFLAMININ"/>
</dbReference>
<keyword evidence="16" id="KW-1185">Reference proteome</keyword>
<evidence type="ECO:0000256" key="1">
    <source>
        <dbReference type="ARBA" id="ARBA00004302"/>
    </source>
</evidence>
<dbReference type="AlphaFoldDB" id="A0A8J7P2S9"/>
<evidence type="ECO:0000313" key="15">
    <source>
        <dbReference type="EMBL" id="MBN3324464.1"/>
    </source>
</evidence>
<dbReference type="PROSITE" id="PS50027">
    <property type="entry name" value="EGF_LAM_2"/>
    <property type="match status" value="6"/>
</dbReference>
<feature type="coiled-coil region" evidence="13">
    <location>
        <begin position="576"/>
        <end position="631"/>
    </location>
</feature>
<feature type="disulfide bond" evidence="12">
    <location>
        <begin position="234"/>
        <end position="246"/>
    </location>
</feature>
<comment type="caution">
    <text evidence="15">The sequence shown here is derived from an EMBL/GenBank/DDBJ whole genome shotgun (WGS) entry which is preliminary data.</text>
</comment>
<keyword evidence="4" id="KW-0732">Signal</keyword>
<keyword evidence="8 13" id="KW-0175">Coiled coil</keyword>
<dbReference type="Proteomes" id="UP000736164">
    <property type="component" value="Unassembled WGS sequence"/>
</dbReference>
<feature type="disulfide bond" evidence="12">
    <location>
        <begin position="236"/>
        <end position="253"/>
    </location>
</feature>
<feature type="non-terminal residue" evidence="15">
    <location>
        <position position="920"/>
    </location>
</feature>
<feature type="domain" description="Laminin EGF-like" evidence="14">
    <location>
        <begin position="184"/>
        <end position="233"/>
    </location>
</feature>
<evidence type="ECO:0000256" key="2">
    <source>
        <dbReference type="ARBA" id="ARBA00022525"/>
    </source>
</evidence>
<comment type="caution">
    <text evidence="12">Lacks conserved residue(s) required for the propagation of feature annotation.</text>
</comment>
<feature type="domain" description="Laminin EGF-like" evidence="14">
    <location>
        <begin position="69"/>
        <end position="131"/>
    </location>
</feature>
<dbReference type="SMART" id="SM00180">
    <property type="entry name" value="EGF_Lam"/>
    <property type="match status" value="6"/>
</dbReference>
<dbReference type="EMBL" id="JAAWVO010070734">
    <property type="protein sequence ID" value="MBN3324464.1"/>
    <property type="molecule type" value="Genomic_DNA"/>
</dbReference>
<dbReference type="InterPro" id="IPR056863">
    <property type="entry name" value="LMN_ATRN_NET-like_EGF"/>
</dbReference>
<evidence type="ECO:0000256" key="6">
    <source>
        <dbReference type="ARBA" id="ARBA00022869"/>
    </source>
</evidence>
<feature type="disulfide bond" evidence="12">
    <location>
        <begin position="284"/>
        <end position="301"/>
    </location>
</feature>
<dbReference type="GO" id="GO:0007411">
    <property type="term" value="P:axon guidance"/>
    <property type="evidence" value="ECO:0007669"/>
    <property type="project" value="TreeGrafter"/>
</dbReference>
<evidence type="ECO:0000256" key="13">
    <source>
        <dbReference type="SAM" id="Coils"/>
    </source>
</evidence>
<dbReference type="GO" id="GO:0009888">
    <property type="term" value="P:tissue development"/>
    <property type="evidence" value="ECO:0007669"/>
    <property type="project" value="TreeGrafter"/>
</dbReference>
<protein>
    <submittedName>
        <fullName evidence="15">LAMB3 protein</fullName>
    </submittedName>
</protein>
<dbReference type="Gene3D" id="1.20.1170.10">
    <property type="match status" value="1"/>
</dbReference>
<evidence type="ECO:0000256" key="3">
    <source>
        <dbReference type="ARBA" id="ARBA00022530"/>
    </source>
</evidence>
<evidence type="ECO:0000256" key="12">
    <source>
        <dbReference type="PROSITE-ProRule" id="PRU00460"/>
    </source>
</evidence>
<dbReference type="FunFam" id="2.10.25.10:FF:000224">
    <property type="entry name" value="Usherin"/>
    <property type="match status" value="1"/>
</dbReference>
<keyword evidence="10" id="KW-0325">Glycoprotein</keyword>
<dbReference type="FunFam" id="2.10.25.10:FF:000135">
    <property type="entry name" value="Laminin subunit beta 4"/>
    <property type="match status" value="1"/>
</dbReference>
<dbReference type="Pfam" id="PF24973">
    <property type="entry name" value="EGF_LMN_ATRN"/>
    <property type="match status" value="1"/>
</dbReference>
<feature type="non-terminal residue" evidence="15">
    <location>
        <position position="1"/>
    </location>
</feature>
<keyword evidence="9 12" id="KW-1015">Disulfide bond</keyword>
<keyword evidence="7" id="KW-0130">Cell adhesion</keyword>
<evidence type="ECO:0000313" key="16">
    <source>
        <dbReference type="Proteomes" id="UP000736164"/>
    </source>
</evidence>
<keyword evidence="11 12" id="KW-0424">Laminin EGF-like domain</keyword>
<dbReference type="FunFam" id="2.10.25.10:FF:000333">
    <property type="entry name" value="netrin-4 isoform X2"/>
    <property type="match status" value="1"/>
</dbReference>
<evidence type="ECO:0000259" key="14">
    <source>
        <dbReference type="PROSITE" id="PS50027"/>
    </source>
</evidence>
<evidence type="ECO:0000256" key="11">
    <source>
        <dbReference type="ARBA" id="ARBA00023292"/>
    </source>
</evidence>
<evidence type="ECO:0000256" key="4">
    <source>
        <dbReference type="ARBA" id="ARBA00022729"/>
    </source>
</evidence>
<dbReference type="InterPro" id="IPR002049">
    <property type="entry name" value="LE_dom"/>
</dbReference>
<feature type="domain" description="Laminin EGF-like" evidence="14">
    <location>
        <begin position="132"/>
        <end position="183"/>
    </location>
</feature>
<reference evidence="15" key="1">
    <citation type="journal article" date="2021" name="Cell">
        <title>Tracing the genetic footprints of vertebrate landing in non-teleost ray-finned fishes.</title>
        <authorList>
            <person name="Bi X."/>
            <person name="Wang K."/>
            <person name="Yang L."/>
            <person name="Pan H."/>
            <person name="Jiang H."/>
            <person name="Wei Q."/>
            <person name="Fang M."/>
            <person name="Yu H."/>
            <person name="Zhu C."/>
            <person name="Cai Y."/>
            <person name="He Y."/>
            <person name="Gan X."/>
            <person name="Zeng H."/>
            <person name="Yu D."/>
            <person name="Zhu Y."/>
            <person name="Jiang H."/>
            <person name="Qiu Q."/>
            <person name="Yang H."/>
            <person name="Zhang Y.E."/>
            <person name="Wang W."/>
            <person name="Zhu M."/>
            <person name="He S."/>
            <person name="Zhang G."/>
        </authorList>
    </citation>
    <scope>NUCLEOTIDE SEQUENCE</scope>
    <source>
        <strain evidence="15">Allg_001</strain>
    </source>
</reference>
<feature type="coiled-coil region" evidence="13">
    <location>
        <begin position="815"/>
        <end position="914"/>
    </location>
</feature>
<name>A0A8J7P2S9_ATRSP</name>
<dbReference type="InterPro" id="IPR056558">
    <property type="entry name" value="LAMB1-4_helical"/>
</dbReference>
<dbReference type="PANTHER" id="PTHR10574:SF268">
    <property type="entry name" value="LAMININ SUBUNIT BETA-3"/>
    <property type="match status" value="1"/>
</dbReference>
<feature type="disulfide bond" evidence="12">
    <location>
        <begin position="315"/>
        <end position="329"/>
    </location>
</feature>
<dbReference type="SUPFAM" id="SSF57196">
    <property type="entry name" value="EGF/Laminin"/>
    <property type="match status" value="6"/>
</dbReference>
<dbReference type="InterPro" id="IPR050440">
    <property type="entry name" value="Laminin/Netrin_ECM"/>
</dbReference>
<feature type="domain" description="Laminin EGF-like" evidence="14">
    <location>
        <begin position="282"/>
        <end position="331"/>
    </location>
</feature>
<feature type="domain" description="Laminin EGF-like" evidence="14">
    <location>
        <begin position="234"/>
        <end position="281"/>
    </location>
</feature>
<sequence length="920" mass="100572">MQVQGSCFCHGHANRCVPSANQLPGIQVHSVCDCQHNTAGVNCERCADLYNDLPWGPAEERNPHQCKKCECNNHSQRCHFDPVVYEASRMVSGGVCENCQHHTTGRNCEKCTPYYYRNPQSTISRQDACLRCQCSVEGAERGGQCDPETGACVCKANVEGPRCDRCKAGYYGLSASDPQGCKKCSCSVVGSVREQPCDPVTGQCQCLPNFIGLTCDRCAPNSWNPFSRNGCEPCQCDPRNSYGTSCNQLTGQCECRPGFGGRTCTECPDNSYGDLRTRCLPCNCDPLGTVRAGCDKTTGACLCQLGVTGPRCDHCQRGHCDRYPSCPLCPSCFFSLDSEMQGFSNTLDSLSKQAMTLPGSSGQDLGPRILGIESTLQQMRDRLPYPPPSDGQITEAISTLHRLRDQASRLNPDFFLVDQSTSLDRQIDGLQTTLGSITLQYTTKRDTVNRILTGIPTGALSTIQSAYRESADAIKKAEGTKVLVDQSASQRGDAAALEGQIQQGNKKALEKLNSQLATRPDLTPTAAQVCGSTRSTPCTPLQCDGQLCPGPSAPPCGNRATCTGALPLGNKAMADTEETRSRLRELSSKIQRAAAEIQNTQDSANRVRQSTDKLANQIKQARRDLDKDMQDTRDFVQQLREFLSDPDTDPEAIQIVSEEVLNTKLPQSLDALRSKVDEIRRIAAGLPDSRKVLESTGPELDHARELLRKAETARTQAILMEENVNQVLDTLTSEESSLRSLETNVQDTMRIVDGVKNNINEIQGLLIPAQKTLGELAVQMDQTKPQLTELRDLVQSTQQLAQQAGGDVIRAQSEANAAGQELLLLEGQYKELMRKWSGGAGQSGGGASSTRLQELQQEANDLILQSMSMMRTLSEREGSLLEANEELLIKSRRLEGMEEELQKILDDIRQKARVLNTCQG</sequence>
<feature type="disulfide bond" evidence="12">
    <location>
        <begin position="34"/>
        <end position="43"/>
    </location>
</feature>
<keyword evidence="5" id="KW-0677">Repeat</keyword>
<gene>
    <name evidence="15" type="primary">Lamb3</name>
    <name evidence="15" type="ORF">GTO95_0007190</name>
</gene>
<evidence type="ECO:0000256" key="8">
    <source>
        <dbReference type="ARBA" id="ARBA00023054"/>
    </source>
</evidence>
<dbReference type="GO" id="GO:0016477">
    <property type="term" value="P:cell migration"/>
    <property type="evidence" value="ECO:0007669"/>
    <property type="project" value="TreeGrafter"/>
</dbReference>
<feature type="disulfide bond" evidence="12">
    <location>
        <begin position="206"/>
        <end position="215"/>
    </location>
</feature>
<feature type="disulfide bond" evidence="12">
    <location>
        <begin position="99"/>
        <end position="108"/>
    </location>
</feature>
<evidence type="ECO:0000256" key="10">
    <source>
        <dbReference type="ARBA" id="ARBA00023180"/>
    </source>
</evidence>
<dbReference type="GO" id="GO:0043256">
    <property type="term" value="C:laminin complex"/>
    <property type="evidence" value="ECO:0007669"/>
    <property type="project" value="TreeGrafter"/>
</dbReference>
<dbReference type="GO" id="GO:0009887">
    <property type="term" value="P:animal organ morphogenesis"/>
    <property type="evidence" value="ECO:0007669"/>
    <property type="project" value="TreeGrafter"/>
</dbReference>
<dbReference type="PANTHER" id="PTHR10574">
    <property type="entry name" value="NETRIN/LAMININ-RELATED"/>
    <property type="match status" value="1"/>
</dbReference>
<comment type="subcellular location">
    <subcellularLocation>
        <location evidence="1">Secreted</location>
        <location evidence="1">Extracellular space</location>
        <location evidence="1">Extracellular matrix</location>
        <location evidence="1">Basement membrane</location>
    </subcellularLocation>
</comment>
<evidence type="ECO:0000256" key="5">
    <source>
        <dbReference type="ARBA" id="ARBA00022737"/>
    </source>
</evidence>
<dbReference type="FunFam" id="2.10.25.10:FF:000084">
    <property type="entry name" value="Laminin subunit alpha 3"/>
    <property type="match status" value="1"/>
</dbReference>
<feature type="domain" description="Laminin EGF-like" evidence="14">
    <location>
        <begin position="7"/>
        <end position="68"/>
    </location>
</feature>
<dbReference type="PROSITE" id="PS01248">
    <property type="entry name" value="EGF_LAM_1"/>
    <property type="match status" value="2"/>
</dbReference>
<dbReference type="Pfam" id="PF23219">
    <property type="entry name" value="LAMB1"/>
    <property type="match status" value="1"/>
</dbReference>
<organism evidence="15 16">
    <name type="scientific">Atractosteus spatula</name>
    <name type="common">Alligator gar</name>
    <name type="synonym">Lepisosteus spatula</name>
    <dbReference type="NCBI Taxonomy" id="7917"/>
    <lineage>
        <taxon>Eukaryota</taxon>
        <taxon>Metazoa</taxon>
        <taxon>Chordata</taxon>
        <taxon>Craniata</taxon>
        <taxon>Vertebrata</taxon>
        <taxon>Euteleostomi</taxon>
        <taxon>Actinopterygii</taxon>
        <taxon>Neopterygii</taxon>
        <taxon>Holostei</taxon>
        <taxon>Semionotiformes</taxon>
        <taxon>Lepisosteidae</taxon>
        <taxon>Atractosteus</taxon>
    </lineage>
</organism>
<feature type="disulfide bond" evidence="12">
    <location>
        <begin position="255"/>
        <end position="264"/>
    </location>
</feature>
<feature type="disulfide bond" evidence="12">
    <location>
        <begin position="303"/>
        <end position="312"/>
    </location>
</feature>
<dbReference type="GO" id="GO:0070831">
    <property type="term" value="P:basement membrane assembly"/>
    <property type="evidence" value="ECO:0007669"/>
    <property type="project" value="TreeGrafter"/>
</dbReference>
<feature type="disulfide bond" evidence="12">
    <location>
        <begin position="282"/>
        <end position="294"/>
    </location>
</feature>
<dbReference type="Gene3D" id="2.10.25.10">
    <property type="entry name" value="Laminin"/>
    <property type="match status" value="4"/>
</dbReference>